<feature type="region of interest" description="Disordered" evidence="1">
    <location>
        <begin position="1"/>
        <end position="80"/>
    </location>
</feature>
<evidence type="ECO:0000259" key="2">
    <source>
        <dbReference type="SMART" id="SM00355"/>
    </source>
</evidence>
<dbReference type="SMART" id="SM00451">
    <property type="entry name" value="ZnF_U1"/>
    <property type="match status" value="2"/>
</dbReference>
<protein>
    <submittedName>
        <fullName evidence="4">Uncharacterized protein</fullName>
    </submittedName>
</protein>
<feature type="region of interest" description="Disordered" evidence="1">
    <location>
        <begin position="444"/>
        <end position="465"/>
    </location>
</feature>
<dbReference type="GO" id="GO:0003676">
    <property type="term" value="F:nucleic acid binding"/>
    <property type="evidence" value="ECO:0007669"/>
    <property type="project" value="InterPro"/>
</dbReference>
<dbReference type="Gene3D" id="3.30.160.60">
    <property type="entry name" value="Classic Zinc Finger"/>
    <property type="match status" value="2"/>
</dbReference>
<dbReference type="PANTHER" id="PTHR47487">
    <property type="entry name" value="OS06G0651300 PROTEIN-RELATED"/>
    <property type="match status" value="1"/>
</dbReference>
<feature type="region of interest" description="Disordered" evidence="1">
    <location>
        <begin position="247"/>
        <end position="280"/>
    </location>
</feature>
<feature type="compositionally biased region" description="Polar residues" evidence="1">
    <location>
        <begin position="386"/>
        <end position="400"/>
    </location>
</feature>
<evidence type="ECO:0000313" key="5">
    <source>
        <dbReference type="Proteomes" id="UP000298416"/>
    </source>
</evidence>
<sequence>MNYFTHNQQQHDYDPSSQNQQSYDQFTNNPYSYSCPYPNPQFTTTIPPYSYQNPPVQPSQHQEQEPNPPGVTPPPPQVLQNSYYQYNPNGGGAAVPTAASQLGAMVHQPCSAKLIMLRNRLFCITLTSLGISEVGWLCEKRLVHDSYNGLSRIAFVKLDKLIVVPELKIVQPLYGTVGFMDGMVPRGDPQTQPDPKLNVSSYVFGVDGYVGGHSLPMNATTPYQDHSATTYAGIHLQGGPFQLLPQPSGEPHYGHRANVSGRTNRGRGRGKGSVQRKHAGAAPLPMVQSGASSVAPTQPLQGSAQLVSVSPAPKVVSCELCKIECNTLEVLQQHLIGKKHKKKLKVFEELQNLNKKVTSGQADQVPASAIQSNSEAVSMPNLVEGSGNQQPQQEVLPSQESNEESKAAGEKRKVEEVEHPEESAKKMRVDGHERVGRGLKHKLRGGKSNRMMRPSVRSNSLVQPPKPKEVTPLVCELCNAKCESLVVFQSHLAGKKHKSKAKRFMSQVEQELPQAQGPATMQGFGAYQVASAQPESLVAVSGGALFPATIAAEGTGNMGCPVTGSSVLYPSAEMVGVAAGFEQAVSCGTTLCGSSSEQNSLFVTQPPPN</sequence>
<feature type="domain" description="C2H2-type" evidence="2">
    <location>
        <begin position="316"/>
        <end position="340"/>
    </location>
</feature>
<evidence type="ECO:0000259" key="3">
    <source>
        <dbReference type="SMART" id="SM00451"/>
    </source>
</evidence>
<evidence type="ECO:0000256" key="1">
    <source>
        <dbReference type="SAM" id="MobiDB-lite"/>
    </source>
</evidence>
<comment type="caution">
    <text evidence="4">The sequence shown here is derived from an EMBL/GenBank/DDBJ whole genome shotgun (WGS) entry which is preliminary data.</text>
</comment>
<dbReference type="Proteomes" id="UP000298416">
    <property type="component" value="Unassembled WGS sequence"/>
</dbReference>
<feature type="compositionally biased region" description="Polar residues" evidence="1">
    <location>
        <begin position="41"/>
        <end position="61"/>
    </location>
</feature>
<feature type="compositionally biased region" description="Basic residues" evidence="1">
    <location>
        <begin position="264"/>
        <end position="279"/>
    </location>
</feature>
<feature type="compositionally biased region" description="Basic and acidic residues" evidence="1">
    <location>
        <begin position="403"/>
        <end position="431"/>
    </location>
</feature>
<dbReference type="SUPFAM" id="SSF57667">
    <property type="entry name" value="beta-beta-alpha zinc fingers"/>
    <property type="match status" value="2"/>
</dbReference>
<dbReference type="InterPro" id="IPR003604">
    <property type="entry name" value="Matrin/U1-like-C_Znf_C2H2"/>
</dbReference>
<reference evidence="4" key="2">
    <citation type="submission" date="2020-08" db="EMBL/GenBank/DDBJ databases">
        <title>Plant Genome Project.</title>
        <authorList>
            <person name="Zhang R.-G."/>
        </authorList>
    </citation>
    <scope>NUCLEOTIDE SEQUENCE</scope>
    <source>
        <strain evidence="4">Huo1</strain>
        <tissue evidence="4">Leaf</tissue>
    </source>
</reference>
<feature type="compositionally biased region" description="Polar residues" evidence="1">
    <location>
        <begin position="15"/>
        <end position="27"/>
    </location>
</feature>
<name>A0A8X8WXP1_SALSN</name>
<reference evidence="4" key="1">
    <citation type="submission" date="2018-01" db="EMBL/GenBank/DDBJ databases">
        <authorList>
            <person name="Mao J.F."/>
        </authorList>
    </citation>
    <scope>NUCLEOTIDE SEQUENCE</scope>
    <source>
        <strain evidence="4">Huo1</strain>
        <tissue evidence="4">Leaf</tissue>
    </source>
</reference>
<proteinExistence type="predicted"/>
<organism evidence="4">
    <name type="scientific">Salvia splendens</name>
    <name type="common">Scarlet sage</name>
    <dbReference type="NCBI Taxonomy" id="180675"/>
    <lineage>
        <taxon>Eukaryota</taxon>
        <taxon>Viridiplantae</taxon>
        <taxon>Streptophyta</taxon>
        <taxon>Embryophyta</taxon>
        <taxon>Tracheophyta</taxon>
        <taxon>Spermatophyta</taxon>
        <taxon>Magnoliopsida</taxon>
        <taxon>eudicotyledons</taxon>
        <taxon>Gunneridae</taxon>
        <taxon>Pentapetalae</taxon>
        <taxon>asterids</taxon>
        <taxon>lamiids</taxon>
        <taxon>Lamiales</taxon>
        <taxon>Lamiaceae</taxon>
        <taxon>Nepetoideae</taxon>
        <taxon>Mentheae</taxon>
        <taxon>Salviinae</taxon>
        <taxon>Salvia</taxon>
        <taxon>Salvia subgen. Calosphace</taxon>
        <taxon>core Calosphace</taxon>
    </lineage>
</organism>
<dbReference type="EMBL" id="PNBA02000013">
    <property type="protein sequence ID" value="KAG6402727.1"/>
    <property type="molecule type" value="Genomic_DNA"/>
</dbReference>
<dbReference type="PANTHER" id="PTHR47487:SF3">
    <property type="entry name" value="GLUTENIN, HIGH MOLECULAR WEIGHT SUBUNIT 12-LIKE"/>
    <property type="match status" value="1"/>
</dbReference>
<dbReference type="InterPro" id="IPR036236">
    <property type="entry name" value="Znf_C2H2_sf"/>
</dbReference>
<evidence type="ECO:0000313" key="4">
    <source>
        <dbReference type="EMBL" id="KAG6402727.1"/>
    </source>
</evidence>
<dbReference type="Pfam" id="PF12874">
    <property type="entry name" value="zf-met"/>
    <property type="match status" value="2"/>
</dbReference>
<feature type="region of interest" description="Disordered" evidence="1">
    <location>
        <begin position="380"/>
        <end position="431"/>
    </location>
</feature>
<feature type="domain" description="C2H2-type" evidence="2">
    <location>
        <begin position="473"/>
        <end position="497"/>
    </location>
</feature>
<feature type="domain" description="U1-type" evidence="3">
    <location>
        <begin position="313"/>
        <end position="347"/>
    </location>
</feature>
<accession>A0A8X8WXP1</accession>
<dbReference type="SMART" id="SM00355">
    <property type="entry name" value="ZnF_C2H2"/>
    <property type="match status" value="2"/>
</dbReference>
<dbReference type="InterPro" id="IPR013087">
    <property type="entry name" value="Znf_C2H2_type"/>
</dbReference>
<feature type="domain" description="U1-type" evidence="3">
    <location>
        <begin position="470"/>
        <end position="504"/>
    </location>
</feature>
<dbReference type="AlphaFoldDB" id="A0A8X8WXP1"/>
<dbReference type="GO" id="GO:0008270">
    <property type="term" value="F:zinc ion binding"/>
    <property type="evidence" value="ECO:0007669"/>
    <property type="project" value="InterPro"/>
</dbReference>
<gene>
    <name evidence="4" type="ORF">SASPL_134936</name>
</gene>
<keyword evidence="5" id="KW-1185">Reference proteome</keyword>
<feature type="compositionally biased region" description="Pro residues" evidence="1">
    <location>
        <begin position="66"/>
        <end position="77"/>
    </location>
</feature>